<dbReference type="PANTHER" id="PTHR12175:SF5">
    <property type="entry name" value="OS03G0795500 PROTEIN"/>
    <property type="match status" value="1"/>
</dbReference>
<dbReference type="SUPFAM" id="SSF49785">
    <property type="entry name" value="Galactose-binding domain-like"/>
    <property type="match status" value="1"/>
</dbReference>
<dbReference type="PROSITE" id="PS51532">
    <property type="entry name" value="PITH"/>
    <property type="match status" value="1"/>
</dbReference>
<dbReference type="STRING" id="5627.A0A1C7MG11"/>
<dbReference type="OrthoDB" id="10263751at2759"/>
<accession>A0A1C7MG11</accession>
<comment type="caution">
    <text evidence="3">The sequence shown here is derived from an EMBL/GenBank/DDBJ whole genome shotgun (WGS) entry which is preliminary data.</text>
</comment>
<dbReference type="AlphaFoldDB" id="A0A1C7MG11"/>
<evidence type="ECO:0000259" key="2">
    <source>
        <dbReference type="PROSITE" id="PS51532"/>
    </source>
</evidence>
<dbReference type="EMBL" id="LUGG01000004">
    <property type="protein sequence ID" value="OBZ75768.1"/>
    <property type="molecule type" value="Genomic_DNA"/>
</dbReference>
<dbReference type="GO" id="GO:0005737">
    <property type="term" value="C:cytoplasm"/>
    <property type="evidence" value="ECO:0007669"/>
    <property type="project" value="UniProtKB-ARBA"/>
</dbReference>
<feature type="domain" description="PITH" evidence="2">
    <location>
        <begin position="1"/>
        <end position="177"/>
    </location>
</feature>
<dbReference type="Pfam" id="PF06201">
    <property type="entry name" value="PITH"/>
    <property type="match status" value="1"/>
</dbReference>
<sequence length="196" mass="21995">MSDESNSLETSLLELLDLSQLTCLNESEDHTFKSIVASKAKNTTGAYVLSDVDEQLLLNITFNQTVKIRSIVLQTTNLAQAPHTIRLLTNQPSLAFDDLEEGQSVVAQEIQLTEEQVRDGKRIPLRFVRFQAVTSLHIFVVSNQSGEDQTRIDVLDVFGMPVACVRSPLEHYPLTEKPPLIYRGVRDLSGLRKQED</sequence>
<comment type="similarity">
    <text evidence="1">Belongs to the PITHD1 family.</text>
</comment>
<dbReference type="Proteomes" id="UP000092993">
    <property type="component" value="Unassembled WGS sequence"/>
</dbReference>
<dbReference type="InterPro" id="IPR045099">
    <property type="entry name" value="PITH1-like"/>
</dbReference>
<name>A0A1C7MG11_GRIFR</name>
<dbReference type="InterPro" id="IPR037047">
    <property type="entry name" value="PITH_dom_sf"/>
</dbReference>
<organism evidence="3 4">
    <name type="scientific">Grifola frondosa</name>
    <name type="common">Maitake</name>
    <name type="synonym">Polyporus frondosus</name>
    <dbReference type="NCBI Taxonomy" id="5627"/>
    <lineage>
        <taxon>Eukaryota</taxon>
        <taxon>Fungi</taxon>
        <taxon>Dikarya</taxon>
        <taxon>Basidiomycota</taxon>
        <taxon>Agaricomycotina</taxon>
        <taxon>Agaricomycetes</taxon>
        <taxon>Polyporales</taxon>
        <taxon>Grifolaceae</taxon>
        <taxon>Grifola</taxon>
    </lineage>
</organism>
<proteinExistence type="inferred from homology"/>
<dbReference type="OMA" id="PLAGTNM"/>
<dbReference type="InterPro" id="IPR010400">
    <property type="entry name" value="PITH_dom"/>
</dbReference>
<evidence type="ECO:0000313" key="4">
    <source>
        <dbReference type="Proteomes" id="UP000092993"/>
    </source>
</evidence>
<dbReference type="Gene3D" id="2.60.120.470">
    <property type="entry name" value="PITH domain"/>
    <property type="match status" value="1"/>
</dbReference>
<dbReference type="InterPro" id="IPR008979">
    <property type="entry name" value="Galactose-bd-like_sf"/>
</dbReference>
<dbReference type="PANTHER" id="PTHR12175">
    <property type="entry name" value="AD039 HT014 THIOREDOXIN FAMILY TRP26"/>
    <property type="match status" value="1"/>
</dbReference>
<keyword evidence="4" id="KW-1185">Reference proteome</keyword>
<gene>
    <name evidence="3" type="primary">TXNL1</name>
    <name evidence="3" type="ORF">A0H81_04691</name>
</gene>
<reference evidence="3 4" key="1">
    <citation type="submission" date="2016-03" db="EMBL/GenBank/DDBJ databases">
        <title>Whole genome sequencing of Grifola frondosa 9006-11.</title>
        <authorList>
            <person name="Min B."/>
            <person name="Park H."/>
            <person name="Kim J.-G."/>
            <person name="Cho H."/>
            <person name="Oh Y.-L."/>
            <person name="Kong W.-S."/>
            <person name="Choi I.-G."/>
        </authorList>
    </citation>
    <scope>NUCLEOTIDE SEQUENCE [LARGE SCALE GENOMIC DNA]</scope>
    <source>
        <strain evidence="3 4">9006-11</strain>
    </source>
</reference>
<evidence type="ECO:0000313" key="3">
    <source>
        <dbReference type="EMBL" id="OBZ75768.1"/>
    </source>
</evidence>
<protein>
    <submittedName>
        <fullName evidence="3">Thioredoxin-like protein 1</fullName>
    </submittedName>
</protein>
<evidence type="ECO:0000256" key="1">
    <source>
        <dbReference type="ARBA" id="ARBA00025788"/>
    </source>
</evidence>